<evidence type="ECO:0000256" key="3">
    <source>
        <dbReference type="ARBA" id="ARBA00022980"/>
    </source>
</evidence>
<evidence type="ECO:0000313" key="7">
    <source>
        <dbReference type="EMBL" id="MBC8610814.1"/>
    </source>
</evidence>
<evidence type="ECO:0000256" key="5">
    <source>
        <dbReference type="HAMAP-Rule" id="MF_01371"/>
    </source>
</evidence>
<evidence type="ECO:0000313" key="8">
    <source>
        <dbReference type="Proteomes" id="UP000632659"/>
    </source>
</evidence>
<dbReference type="InterPro" id="IPR036919">
    <property type="entry name" value="Ribo_uL30_ferredoxin-like_sf"/>
</dbReference>
<dbReference type="PIRSF" id="PIRSF002211">
    <property type="entry name" value="Ribosomal_L30_bac-type"/>
    <property type="match status" value="1"/>
</dbReference>
<proteinExistence type="inferred from homology"/>
<dbReference type="RefSeq" id="WP_093989237.1">
    <property type="nucleotide sequence ID" value="NZ_FYDD01000004.1"/>
</dbReference>
<dbReference type="HAMAP" id="MF_01371_B">
    <property type="entry name" value="Ribosomal_uL30_B"/>
    <property type="match status" value="1"/>
</dbReference>
<dbReference type="AlphaFoldDB" id="A0A8J6P7H1"/>
<accession>A0A8J6P7H1</accession>
<evidence type="ECO:0000256" key="4">
    <source>
        <dbReference type="ARBA" id="ARBA00023274"/>
    </source>
</evidence>
<name>A0A8J6P7H1_9FIRM</name>
<dbReference type="OrthoDB" id="9812790at2"/>
<comment type="similarity">
    <text evidence="1 5">Belongs to the universal ribosomal protein uL30 family.</text>
</comment>
<gene>
    <name evidence="5 7" type="primary">rpmD</name>
    <name evidence="7" type="ORF">H8702_06710</name>
</gene>
<reference evidence="7" key="1">
    <citation type="submission" date="2020-08" db="EMBL/GenBank/DDBJ databases">
        <title>Genome public.</title>
        <authorList>
            <person name="Liu C."/>
            <person name="Sun Q."/>
        </authorList>
    </citation>
    <scope>NUCLEOTIDE SEQUENCE</scope>
    <source>
        <strain evidence="7">NSJ-15</strain>
    </source>
</reference>
<dbReference type="Proteomes" id="UP000632659">
    <property type="component" value="Unassembled WGS sequence"/>
</dbReference>
<keyword evidence="4 5" id="KW-0687">Ribonucleoprotein</keyword>
<evidence type="ECO:0000259" key="6">
    <source>
        <dbReference type="Pfam" id="PF00327"/>
    </source>
</evidence>
<dbReference type="GO" id="GO:0015934">
    <property type="term" value="C:large ribosomal subunit"/>
    <property type="evidence" value="ECO:0007669"/>
    <property type="project" value="InterPro"/>
</dbReference>
<protein>
    <recommendedName>
        <fullName evidence="5">Large ribosomal subunit protein uL30</fullName>
    </recommendedName>
</protein>
<comment type="subunit">
    <text evidence="2 5">Part of the 50S ribosomal subunit.</text>
</comment>
<dbReference type="InterPro" id="IPR016082">
    <property type="entry name" value="Ribosomal_uL30_ferredoxin-like"/>
</dbReference>
<dbReference type="GO" id="GO:0006412">
    <property type="term" value="P:translation"/>
    <property type="evidence" value="ECO:0007669"/>
    <property type="project" value="UniProtKB-UniRule"/>
</dbReference>
<organism evidence="7 8">
    <name type="scientific">Massiliimalia timonensis</name>
    <dbReference type="NCBI Taxonomy" id="1987501"/>
    <lineage>
        <taxon>Bacteria</taxon>
        <taxon>Bacillati</taxon>
        <taxon>Bacillota</taxon>
        <taxon>Clostridia</taxon>
        <taxon>Eubacteriales</taxon>
        <taxon>Oscillospiraceae</taxon>
        <taxon>Massiliimalia</taxon>
    </lineage>
</organism>
<dbReference type="CDD" id="cd01658">
    <property type="entry name" value="Ribosomal_L30"/>
    <property type="match status" value="1"/>
</dbReference>
<keyword evidence="3 5" id="KW-0689">Ribosomal protein</keyword>
<keyword evidence="8" id="KW-1185">Reference proteome</keyword>
<evidence type="ECO:0000256" key="2">
    <source>
        <dbReference type="ARBA" id="ARBA00011838"/>
    </source>
</evidence>
<feature type="domain" description="Large ribosomal subunit protein uL30-like ferredoxin-like fold" evidence="6">
    <location>
        <begin position="5"/>
        <end position="54"/>
    </location>
</feature>
<dbReference type="Gene3D" id="3.30.1390.20">
    <property type="entry name" value="Ribosomal protein L30, ferredoxin-like fold domain"/>
    <property type="match status" value="1"/>
</dbReference>
<dbReference type="NCBIfam" id="TIGR01308">
    <property type="entry name" value="rpmD_bact"/>
    <property type="match status" value="1"/>
</dbReference>
<dbReference type="Pfam" id="PF00327">
    <property type="entry name" value="Ribosomal_L30"/>
    <property type="match status" value="1"/>
</dbReference>
<dbReference type="InterPro" id="IPR005996">
    <property type="entry name" value="Ribosomal_uL30_bac-type"/>
</dbReference>
<dbReference type="GO" id="GO:0003735">
    <property type="term" value="F:structural constituent of ribosome"/>
    <property type="evidence" value="ECO:0007669"/>
    <property type="project" value="InterPro"/>
</dbReference>
<dbReference type="SUPFAM" id="SSF55129">
    <property type="entry name" value="Ribosomal protein L30p/L7e"/>
    <property type="match status" value="1"/>
</dbReference>
<comment type="caution">
    <text evidence="7">The sequence shown here is derived from an EMBL/GenBank/DDBJ whole genome shotgun (WGS) entry which is preliminary data.</text>
</comment>
<evidence type="ECO:0000256" key="1">
    <source>
        <dbReference type="ARBA" id="ARBA00007594"/>
    </source>
</evidence>
<sequence>MAQLEVKLVRSLASVKKTQIAVAESLGLRKIGDVTTQPDNDATRGKIFKISHLVEVTER</sequence>
<dbReference type="EMBL" id="JACRTL010000003">
    <property type="protein sequence ID" value="MBC8610814.1"/>
    <property type="molecule type" value="Genomic_DNA"/>
</dbReference>